<evidence type="ECO:0000313" key="1">
    <source>
        <dbReference type="EMBL" id="ADL36022.1"/>
    </source>
</evidence>
<reference evidence="1 2" key="1">
    <citation type="journal article" date="2010" name="PLoS ONE">
        <title>The glycobiome of the rumen bacterium Butyrivibrio proteoclasticus B316(T) highlights adaptation to a polysaccharide-rich environment.</title>
        <authorList>
            <person name="Kelly W.J."/>
            <person name="Leahy S.C."/>
            <person name="Altermann E."/>
            <person name="Yeoman C.J."/>
            <person name="Dunne J.C."/>
            <person name="Kong Z."/>
            <person name="Pacheco D.M."/>
            <person name="Li D."/>
            <person name="Noel S.J."/>
            <person name="Moon C.D."/>
            <person name="Cookson A.L."/>
            <person name="Attwood G.T."/>
        </authorList>
    </citation>
    <scope>NUCLEOTIDE SEQUENCE [LARGE SCALE GENOMIC DNA]</scope>
    <source>
        <strain evidence="2">ATCC 51982 / DSM 14932 / B316</strain>
        <plasmid evidence="2">Plasmid pCY360</plasmid>
    </source>
</reference>
<geneLocation type="plasmid" evidence="1 2">
    <name>pCY360</name>
</geneLocation>
<dbReference type="AlphaFoldDB" id="E0S3P0"/>
<sequence>MNTDNGFVNNVLAIVNQHANEKEEYFVSNYLCNMQGHSTKDPNDVFEEQDTLLVIGYYLENFGNSAAEVYQKMLDKELSLTGREAYPQEVAAGLILDNFKTILIYKSVIILQGGMIGKQLTWGCFLFCLKHAIT</sequence>
<gene>
    <name evidence="1" type="ordered locus">bpr_II082</name>
</gene>
<dbReference type="Proteomes" id="UP000001299">
    <property type="component" value="Plasmid pCY360"/>
</dbReference>
<keyword evidence="2" id="KW-1185">Reference proteome</keyword>
<accession>E0S3P0</accession>
<keyword evidence="1" id="KW-0614">Plasmid</keyword>
<protein>
    <submittedName>
        <fullName evidence="1">Uncharacterized protein</fullName>
    </submittedName>
</protein>
<name>E0S3P0_BUTPB</name>
<dbReference type="HOGENOM" id="CLU_1892297_0_0_9"/>
<evidence type="ECO:0000313" key="2">
    <source>
        <dbReference type="Proteomes" id="UP000001299"/>
    </source>
</evidence>
<dbReference type="EMBL" id="CP001812">
    <property type="protein sequence ID" value="ADL36022.1"/>
    <property type="molecule type" value="Genomic_DNA"/>
</dbReference>
<organism evidence="1 2">
    <name type="scientific">Butyrivibrio proteoclasticus (strain ATCC 51982 / DSM 14932 / B316)</name>
    <name type="common">Clostridium proteoclasticum</name>
    <dbReference type="NCBI Taxonomy" id="515622"/>
    <lineage>
        <taxon>Bacteria</taxon>
        <taxon>Bacillati</taxon>
        <taxon>Bacillota</taxon>
        <taxon>Clostridia</taxon>
        <taxon>Lachnospirales</taxon>
        <taxon>Lachnospiraceae</taxon>
        <taxon>Butyrivibrio</taxon>
    </lineage>
</organism>
<proteinExistence type="predicted"/>
<dbReference type="KEGG" id="bpb:bpr_II082"/>